<dbReference type="Proteomes" id="UP001231189">
    <property type="component" value="Unassembled WGS sequence"/>
</dbReference>
<dbReference type="EMBL" id="JAUUTY010000001">
    <property type="protein sequence ID" value="KAK1696887.1"/>
    <property type="molecule type" value="Genomic_DNA"/>
</dbReference>
<dbReference type="AlphaFoldDB" id="A0AAD8X7D2"/>
<accession>A0AAD8X7D2</accession>
<protein>
    <submittedName>
        <fullName evidence="2">Uncharacterized protein</fullName>
    </submittedName>
</protein>
<proteinExistence type="predicted"/>
<sequence length="78" mass="8592">MRQDAVPGMLPYHHPKARPDDSMMYPMRTPQDMAQYLMSIAAGIGHNMAAMARAESGRLPGGSARRRCMQRCAADGRS</sequence>
<keyword evidence="3" id="KW-1185">Reference proteome</keyword>
<name>A0AAD8X7D2_LOLMU</name>
<comment type="caution">
    <text evidence="2">The sequence shown here is derived from an EMBL/GenBank/DDBJ whole genome shotgun (WGS) entry which is preliminary data.</text>
</comment>
<feature type="region of interest" description="Disordered" evidence="1">
    <location>
        <begin position="1"/>
        <end position="25"/>
    </location>
</feature>
<evidence type="ECO:0000256" key="1">
    <source>
        <dbReference type="SAM" id="MobiDB-lite"/>
    </source>
</evidence>
<organism evidence="2 3">
    <name type="scientific">Lolium multiflorum</name>
    <name type="common">Italian ryegrass</name>
    <name type="synonym">Lolium perenne subsp. multiflorum</name>
    <dbReference type="NCBI Taxonomy" id="4521"/>
    <lineage>
        <taxon>Eukaryota</taxon>
        <taxon>Viridiplantae</taxon>
        <taxon>Streptophyta</taxon>
        <taxon>Embryophyta</taxon>
        <taxon>Tracheophyta</taxon>
        <taxon>Spermatophyta</taxon>
        <taxon>Magnoliopsida</taxon>
        <taxon>Liliopsida</taxon>
        <taxon>Poales</taxon>
        <taxon>Poaceae</taxon>
        <taxon>BOP clade</taxon>
        <taxon>Pooideae</taxon>
        <taxon>Poodae</taxon>
        <taxon>Poeae</taxon>
        <taxon>Poeae Chloroplast Group 2 (Poeae type)</taxon>
        <taxon>Loliodinae</taxon>
        <taxon>Loliinae</taxon>
        <taxon>Lolium</taxon>
    </lineage>
</organism>
<gene>
    <name evidence="2" type="ORF">QYE76_013584</name>
</gene>
<evidence type="ECO:0000313" key="2">
    <source>
        <dbReference type="EMBL" id="KAK1696887.1"/>
    </source>
</evidence>
<reference evidence="2" key="1">
    <citation type="submission" date="2023-07" db="EMBL/GenBank/DDBJ databases">
        <title>A chromosome-level genome assembly of Lolium multiflorum.</title>
        <authorList>
            <person name="Chen Y."/>
            <person name="Copetti D."/>
            <person name="Kolliker R."/>
            <person name="Studer B."/>
        </authorList>
    </citation>
    <scope>NUCLEOTIDE SEQUENCE</scope>
    <source>
        <strain evidence="2">02402/16</strain>
        <tissue evidence="2">Leaf</tissue>
    </source>
</reference>
<evidence type="ECO:0000313" key="3">
    <source>
        <dbReference type="Proteomes" id="UP001231189"/>
    </source>
</evidence>